<keyword evidence="3" id="KW-0597">Phosphoprotein</keyword>
<dbReference type="InterPro" id="IPR003661">
    <property type="entry name" value="HisK_dim/P_dom"/>
</dbReference>
<dbReference type="InterPro" id="IPR003594">
    <property type="entry name" value="HATPase_dom"/>
</dbReference>
<dbReference type="EC" id="2.7.13.3" evidence="2"/>
<evidence type="ECO:0000313" key="7">
    <source>
        <dbReference type="Proteomes" id="UP000010808"/>
    </source>
</evidence>
<evidence type="ECO:0000256" key="2">
    <source>
        <dbReference type="ARBA" id="ARBA00012438"/>
    </source>
</evidence>
<organism evidence="6 7">
    <name type="scientific">Maridesulfovibrio hydrothermalis AM13 = DSM 14728</name>
    <dbReference type="NCBI Taxonomy" id="1121451"/>
    <lineage>
        <taxon>Bacteria</taxon>
        <taxon>Pseudomonadati</taxon>
        <taxon>Thermodesulfobacteriota</taxon>
        <taxon>Desulfovibrionia</taxon>
        <taxon>Desulfovibrionales</taxon>
        <taxon>Desulfovibrionaceae</taxon>
        <taxon>Maridesulfovibrio</taxon>
    </lineage>
</organism>
<dbReference type="Pfam" id="PF13426">
    <property type="entry name" value="PAS_9"/>
    <property type="match status" value="1"/>
</dbReference>
<dbReference type="OrthoDB" id="5448087at2"/>
<dbReference type="EMBL" id="FO203522">
    <property type="protein sequence ID" value="CCO24560.1"/>
    <property type="molecule type" value="Genomic_DNA"/>
</dbReference>
<feature type="domain" description="Histidine kinase" evidence="4">
    <location>
        <begin position="155"/>
        <end position="364"/>
    </location>
</feature>
<keyword evidence="7" id="KW-1185">Reference proteome</keyword>
<dbReference type="InterPro" id="IPR000014">
    <property type="entry name" value="PAS"/>
</dbReference>
<dbReference type="eggNOG" id="COG5000">
    <property type="taxonomic scope" value="Bacteria"/>
</dbReference>
<keyword evidence="6" id="KW-0808">Transferase</keyword>
<evidence type="ECO:0000259" key="4">
    <source>
        <dbReference type="PROSITE" id="PS50109"/>
    </source>
</evidence>
<evidence type="ECO:0000259" key="5">
    <source>
        <dbReference type="PROSITE" id="PS50112"/>
    </source>
</evidence>
<dbReference type="InterPro" id="IPR035965">
    <property type="entry name" value="PAS-like_dom_sf"/>
</dbReference>
<dbReference type="HOGENOM" id="CLU_000445_114_39_7"/>
<dbReference type="SUPFAM" id="SSF55785">
    <property type="entry name" value="PYP-like sensor domain (PAS domain)"/>
    <property type="match status" value="1"/>
</dbReference>
<accession>L0REE3</accession>
<dbReference type="SUPFAM" id="SSF55874">
    <property type="entry name" value="ATPase domain of HSP90 chaperone/DNA topoisomerase II/histidine kinase"/>
    <property type="match status" value="1"/>
</dbReference>
<dbReference type="GO" id="GO:0000155">
    <property type="term" value="F:phosphorelay sensor kinase activity"/>
    <property type="evidence" value="ECO:0007669"/>
    <property type="project" value="InterPro"/>
</dbReference>
<dbReference type="NCBIfam" id="TIGR00229">
    <property type="entry name" value="sensory_box"/>
    <property type="match status" value="1"/>
</dbReference>
<dbReference type="AlphaFoldDB" id="L0REE3"/>
<feature type="domain" description="PAS" evidence="5">
    <location>
        <begin position="5"/>
        <end position="49"/>
    </location>
</feature>
<evidence type="ECO:0000256" key="1">
    <source>
        <dbReference type="ARBA" id="ARBA00000085"/>
    </source>
</evidence>
<dbReference type="PRINTS" id="PR00344">
    <property type="entry name" value="BCTRLSENSOR"/>
</dbReference>
<dbReference type="Gene3D" id="3.30.565.10">
    <property type="entry name" value="Histidine kinase-like ATPase, C-terminal domain"/>
    <property type="match status" value="1"/>
</dbReference>
<dbReference type="SUPFAM" id="SSF47384">
    <property type="entry name" value="Homodimeric domain of signal transducing histidine kinase"/>
    <property type="match status" value="1"/>
</dbReference>
<gene>
    <name evidence="6" type="ORF">DESAM_22293</name>
</gene>
<dbReference type="STRING" id="1121451.DESAM_22293"/>
<dbReference type="SMART" id="SM00091">
    <property type="entry name" value="PAS"/>
    <property type="match status" value="1"/>
</dbReference>
<dbReference type="PANTHER" id="PTHR43065:SF51">
    <property type="entry name" value="HISTIDINE KINASE"/>
    <property type="match status" value="1"/>
</dbReference>
<dbReference type="Gene3D" id="1.10.287.130">
    <property type="match status" value="1"/>
</dbReference>
<reference evidence="6 7" key="1">
    <citation type="submission" date="2012-10" db="EMBL/GenBank/DDBJ databases">
        <authorList>
            <person name="Genoscope - CEA"/>
        </authorList>
    </citation>
    <scope>NUCLEOTIDE SEQUENCE [LARGE SCALE GENOMIC DNA]</scope>
    <source>
        <strain evidence="7">AM13 / DSM 14728</strain>
    </source>
</reference>
<dbReference type="PROSITE" id="PS50109">
    <property type="entry name" value="HIS_KIN"/>
    <property type="match status" value="1"/>
</dbReference>
<proteinExistence type="predicted"/>
<dbReference type="KEGG" id="dhy:DESAM_22293"/>
<sequence>MPSFNSLIIENIIESLDVGLMVISHEGKIVFLNTAICNILDLSCDKHIGFGWGELFITDEVFNSEFNQVIIDVINKKTIGLKHIVPYKLKNRKCPKRLSITSSFLTENENIIGMVFLFEDVTEIYNAEEREKKILSRNAELQKERIEGLDSLAQAVAHQVLNPATVIGGMANLVSRKLPESDPLKKDIQIISEEAIKLEGLVAAVHTYSNIPKPVPVEVNTEDLFKQANEDANRILERIGECIEMKFECSVDSIIVGKKLFQAAIVELLLNASNFTPEKITDVRVQVTRKSGTIFIKMIDHGMGIERHQLNHVLDPFFSTKAKGVGMGLSRVNKIVFEHQGKLHIESQGANKGTTVTIELPCPDAECCNKNGNSDQPKKVLNNSLI</sequence>
<dbReference type="Proteomes" id="UP000010808">
    <property type="component" value="Chromosome"/>
</dbReference>
<dbReference type="CDD" id="cd00082">
    <property type="entry name" value="HisKA"/>
    <property type="match status" value="1"/>
</dbReference>
<dbReference type="InterPro" id="IPR005467">
    <property type="entry name" value="His_kinase_dom"/>
</dbReference>
<dbReference type="PROSITE" id="PS50112">
    <property type="entry name" value="PAS"/>
    <property type="match status" value="1"/>
</dbReference>
<evidence type="ECO:0000256" key="3">
    <source>
        <dbReference type="ARBA" id="ARBA00022553"/>
    </source>
</evidence>
<comment type="catalytic activity">
    <reaction evidence="1">
        <text>ATP + protein L-histidine = ADP + protein N-phospho-L-histidine.</text>
        <dbReference type="EC" id="2.7.13.3"/>
    </reaction>
</comment>
<dbReference type="RefSeq" id="WP_015337160.1">
    <property type="nucleotide sequence ID" value="NC_020055.1"/>
</dbReference>
<dbReference type="CDD" id="cd00130">
    <property type="entry name" value="PAS"/>
    <property type="match status" value="1"/>
</dbReference>
<dbReference type="Gene3D" id="3.30.450.20">
    <property type="entry name" value="PAS domain"/>
    <property type="match status" value="1"/>
</dbReference>
<dbReference type="PATRIC" id="fig|1121451.3.peg.2513"/>
<dbReference type="InterPro" id="IPR036097">
    <property type="entry name" value="HisK_dim/P_sf"/>
</dbReference>
<evidence type="ECO:0000313" key="6">
    <source>
        <dbReference type="EMBL" id="CCO24560.1"/>
    </source>
</evidence>
<dbReference type="Pfam" id="PF02518">
    <property type="entry name" value="HATPase_c"/>
    <property type="match status" value="1"/>
</dbReference>
<dbReference type="InterPro" id="IPR004358">
    <property type="entry name" value="Sig_transdc_His_kin-like_C"/>
</dbReference>
<dbReference type="PANTHER" id="PTHR43065">
    <property type="entry name" value="SENSOR HISTIDINE KINASE"/>
    <property type="match status" value="1"/>
</dbReference>
<protein>
    <recommendedName>
        <fullName evidence="2">histidine kinase</fullName>
        <ecNumber evidence="2">2.7.13.3</ecNumber>
    </recommendedName>
</protein>
<name>L0REE3_9BACT</name>
<dbReference type="InterPro" id="IPR036890">
    <property type="entry name" value="HATPase_C_sf"/>
</dbReference>
<dbReference type="SMART" id="SM00387">
    <property type="entry name" value="HATPase_c"/>
    <property type="match status" value="1"/>
</dbReference>
<keyword evidence="6" id="KW-0418">Kinase</keyword>